<dbReference type="SUPFAM" id="SSF47353">
    <property type="entry name" value="Retrovirus capsid dimerization domain-like"/>
    <property type="match status" value="1"/>
</dbReference>
<organism evidence="1 2">
    <name type="scientific">Paramuricea clavata</name>
    <name type="common">Red gorgonian</name>
    <name type="synonym">Violescent sea-whip</name>
    <dbReference type="NCBI Taxonomy" id="317549"/>
    <lineage>
        <taxon>Eukaryota</taxon>
        <taxon>Metazoa</taxon>
        <taxon>Cnidaria</taxon>
        <taxon>Anthozoa</taxon>
        <taxon>Octocorallia</taxon>
        <taxon>Malacalcyonacea</taxon>
        <taxon>Plexauridae</taxon>
        <taxon>Paramuricea</taxon>
    </lineage>
</organism>
<protein>
    <submittedName>
        <fullName evidence="1">Uncharacterized protein</fullName>
    </submittedName>
</protein>
<evidence type="ECO:0000313" key="1">
    <source>
        <dbReference type="EMBL" id="CAB3998644.1"/>
    </source>
</evidence>
<evidence type="ECO:0000313" key="2">
    <source>
        <dbReference type="Proteomes" id="UP001152795"/>
    </source>
</evidence>
<dbReference type="Proteomes" id="UP001152795">
    <property type="component" value="Unassembled WGS sequence"/>
</dbReference>
<name>A0A6S7GZ61_PARCT</name>
<dbReference type="PANTHER" id="PTHR46888">
    <property type="entry name" value="ZINC KNUCKLE DOMAINCONTAINING PROTEIN-RELATED"/>
    <property type="match status" value="1"/>
</dbReference>
<dbReference type="PANTHER" id="PTHR46888:SF13">
    <property type="entry name" value="RIBONUCLEASE H"/>
    <property type="match status" value="1"/>
</dbReference>
<proteinExistence type="predicted"/>
<keyword evidence="2" id="KW-1185">Reference proteome</keyword>
<sequence>MVPPFQEREVDKYFLHFEKVAKNCNWPKESWTMLLQSVLLGKAWELFSQLTVEDSGEYDTVKQLILKGYELVPEAYRQTFCVLCKSSNKTFVEFVQEKAQLLDRWCTSENVENKFNRPPPKPTGFISSSNMKPEFHSLYERQQPKQPVVEHKQYIHKEENEFEVKSSVDPSMLVLHNC</sequence>
<comment type="caution">
    <text evidence="1">The sequence shown here is derived from an EMBL/GenBank/DDBJ whole genome shotgun (WGS) entry which is preliminary data.</text>
</comment>
<dbReference type="AlphaFoldDB" id="A0A6S7GZ61"/>
<dbReference type="EMBL" id="CACRXK020003404">
    <property type="protein sequence ID" value="CAB3998644.1"/>
    <property type="molecule type" value="Genomic_DNA"/>
</dbReference>
<dbReference type="OrthoDB" id="10063366at2759"/>
<gene>
    <name evidence="1" type="ORF">PACLA_8A060806</name>
</gene>
<reference evidence="1" key="1">
    <citation type="submission" date="2020-04" db="EMBL/GenBank/DDBJ databases">
        <authorList>
            <person name="Alioto T."/>
            <person name="Alioto T."/>
            <person name="Gomez Garrido J."/>
        </authorList>
    </citation>
    <scope>NUCLEOTIDE SEQUENCE</scope>
    <source>
        <strain evidence="1">A484AB</strain>
    </source>
</reference>
<accession>A0A6S7GZ61</accession>